<protein>
    <submittedName>
        <fullName evidence="2">Uncharacterized protein</fullName>
    </submittedName>
</protein>
<organism evidence="2">
    <name type="scientific">Graphocephala atropunctata</name>
    <dbReference type="NCBI Taxonomy" id="36148"/>
    <lineage>
        <taxon>Eukaryota</taxon>
        <taxon>Metazoa</taxon>
        <taxon>Ecdysozoa</taxon>
        <taxon>Arthropoda</taxon>
        <taxon>Hexapoda</taxon>
        <taxon>Insecta</taxon>
        <taxon>Pterygota</taxon>
        <taxon>Neoptera</taxon>
        <taxon>Paraneoptera</taxon>
        <taxon>Hemiptera</taxon>
        <taxon>Auchenorrhyncha</taxon>
        <taxon>Membracoidea</taxon>
        <taxon>Cicadellidae</taxon>
        <taxon>Cicadellinae</taxon>
        <taxon>Cicadellini</taxon>
        <taxon>Graphocephala</taxon>
    </lineage>
</organism>
<dbReference type="EMBL" id="GEBQ01011531">
    <property type="protein sequence ID" value="JAT28446.1"/>
    <property type="molecule type" value="Transcribed_RNA"/>
</dbReference>
<gene>
    <name evidence="2" type="ORF">g.23967</name>
</gene>
<feature type="non-terminal residue" evidence="2">
    <location>
        <position position="252"/>
    </location>
</feature>
<accession>A0A1B6LXK9</accession>
<evidence type="ECO:0000313" key="2">
    <source>
        <dbReference type="EMBL" id="JAT28446.1"/>
    </source>
</evidence>
<sequence length="252" mass="28627">MEPKKPQRPATNQALKEWIASMSVERRKYNFNNMFLDLKRKGKQGQFRHCVQQLSQQWRVPLTPLTTRQLEPYLRRSSEASSVTSESDLDVNWEVVDECGSDDYSETSRREANTESNTIDYQSDSFESAEKGLVEAMKLSESEIPFRSCNALDKSSSCVISSKDFGSFFEEKNISDCSKEKDTSDFRLVSEEDINQKLISESVENGDICGSSVSDMVISRKEGENYSAIISKSNLDSEDTTTLREQHNENSS</sequence>
<feature type="region of interest" description="Disordered" evidence="1">
    <location>
        <begin position="101"/>
        <end position="122"/>
    </location>
</feature>
<name>A0A1B6LXK9_9HEMI</name>
<proteinExistence type="predicted"/>
<dbReference type="AlphaFoldDB" id="A0A1B6LXK9"/>
<evidence type="ECO:0000256" key="1">
    <source>
        <dbReference type="SAM" id="MobiDB-lite"/>
    </source>
</evidence>
<reference evidence="2" key="1">
    <citation type="submission" date="2015-11" db="EMBL/GenBank/DDBJ databases">
        <title>De novo transcriptome assembly of four potential Pierce s Disease insect vectors from Arizona vineyards.</title>
        <authorList>
            <person name="Tassone E.E."/>
        </authorList>
    </citation>
    <scope>NUCLEOTIDE SEQUENCE</scope>
</reference>